<reference evidence="6 7" key="1">
    <citation type="journal article" date="2012" name="Int. J. Syst. Evol. Microbiol.">
        <title>Vibrio caribbeanicus sp. nov., isolated from the marine sponge Scleritoderma cyanea.</title>
        <authorList>
            <person name="Hoffmann M."/>
            <person name="Monday S.R."/>
            <person name="Allard M.W."/>
            <person name="Strain E.A."/>
            <person name="Whittaker P."/>
            <person name="Naum M."/>
            <person name="McCarthy P.J."/>
            <person name="Lopez J.V."/>
            <person name="Fischer M."/>
            <person name="Brown E.W."/>
        </authorList>
    </citation>
    <scope>NUCLEOTIDE SEQUENCE [LARGE SCALE GENOMIC DNA]</scope>
    <source>
        <strain evidence="7">DSMZ 21326</strain>
    </source>
</reference>
<feature type="transmembrane region" description="Helical" evidence="5">
    <location>
        <begin position="102"/>
        <end position="122"/>
    </location>
</feature>
<dbReference type="InterPro" id="IPR032808">
    <property type="entry name" value="DoxX"/>
</dbReference>
<dbReference type="Pfam" id="PF13564">
    <property type="entry name" value="DoxX_2"/>
    <property type="match status" value="1"/>
</dbReference>
<sequence>MVIISVLLMVFFTFAASIKLFGWQEMIFQTQLKFFVKYGLNRAAMFAVGVIELLASLALATALLTGQSTWQSVGAVAILLTSLGAIYFHLRFDGFKDAIPAIVTMSLSMALLVLNRAVIIALI</sequence>
<dbReference type="AlphaFoldDB" id="E8M727"/>
<evidence type="ECO:0000256" key="5">
    <source>
        <dbReference type="SAM" id="Phobius"/>
    </source>
</evidence>
<evidence type="ECO:0000256" key="3">
    <source>
        <dbReference type="ARBA" id="ARBA00022989"/>
    </source>
</evidence>
<protein>
    <recommendedName>
        <fullName evidence="8">DoxX family protein</fullName>
    </recommendedName>
</protein>
<evidence type="ECO:0000256" key="4">
    <source>
        <dbReference type="ARBA" id="ARBA00023136"/>
    </source>
</evidence>
<comment type="caution">
    <text evidence="6">The sequence shown here is derived from an EMBL/GenBank/DDBJ whole genome shotgun (WGS) entry which is preliminary data.</text>
</comment>
<keyword evidence="3 5" id="KW-1133">Transmembrane helix</keyword>
<dbReference type="eggNOG" id="ENOG503352B">
    <property type="taxonomic scope" value="Bacteria"/>
</dbReference>
<accession>E8M727</accession>
<gene>
    <name evidence="6" type="ORF">VISI1226_04390</name>
</gene>
<feature type="transmembrane region" description="Helical" evidence="5">
    <location>
        <begin position="6"/>
        <end position="22"/>
    </location>
</feature>
<dbReference type="GeneID" id="95569393"/>
<dbReference type="OrthoDB" id="5879006at2"/>
<dbReference type="RefSeq" id="WP_008077016.1">
    <property type="nucleotide sequence ID" value="NZ_AEVT01000061.1"/>
</dbReference>
<dbReference type="Proteomes" id="UP000006228">
    <property type="component" value="Unassembled WGS sequence"/>
</dbReference>
<name>E8M727_PHOS4</name>
<feature type="transmembrane region" description="Helical" evidence="5">
    <location>
        <begin position="70"/>
        <end position="90"/>
    </location>
</feature>
<keyword evidence="4 5" id="KW-0472">Membrane</keyword>
<evidence type="ECO:0000256" key="2">
    <source>
        <dbReference type="ARBA" id="ARBA00022692"/>
    </source>
</evidence>
<comment type="subcellular location">
    <subcellularLocation>
        <location evidence="1">Membrane</location>
        <topology evidence="1">Multi-pass membrane protein</topology>
    </subcellularLocation>
</comment>
<proteinExistence type="predicted"/>
<organism evidence="6 7">
    <name type="scientific">Vibrio sinaloensis DSM 21326</name>
    <dbReference type="NCBI Taxonomy" id="945550"/>
    <lineage>
        <taxon>Bacteria</taxon>
        <taxon>Pseudomonadati</taxon>
        <taxon>Pseudomonadota</taxon>
        <taxon>Gammaproteobacteria</taxon>
        <taxon>Vibrionales</taxon>
        <taxon>Vibrionaceae</taxon>
        <taxon>Vibrio</taxon>
        <taxon>Vibrio oreintalis group</taxon>
    </lineage>
</organism>
<evidence type="ECO:0000313" key="6">
    <source>
        <dbReference type="EMBL" id="EGA70226.1"/>
    </source>
</evidence>
<feature type="transmembrane region" description="Helical" evidence="5">
    <location>
        <begin position="43"/>
        <end position="64"/>
    </location>
</feature>
<evidence type="ECO:0008006" key="8">
    <source>
        <dbReference type="Google" id="ProtNLM"/>
    </source>
</evidence>
<keyword evidence="2 5" id="KW-0812">Transmembrane</keyword>
<evidence type="ECO:0000313" key="7">
    <source>
        <dbReference type="Proteomes" id="UP000006228"/>
    </source>
</evidence>
<dbReference type="GO" id="GO:0016020">
    <property type="term" value="C:membrane"/>
    <property type="evidence" value="ECO:0007669"/>
    <property type="project" value="UniProtKB-SubCell"/>
</dbReference>
<dbReference type="EMBL" id="AEVT01000061">
    <property type="protein sequence ID" value="EGA70226.1"/>
    <property type="molecule type" value="Genomic_DNA"/>
</dbReference>
<evidence type="ECO:0000256" key="1">
    <source>
        <dbReference type="ARBA" id="ARBA00004141"/>
    </source>
</evidence>